<dbReference type="OrthoDB" id="2408658at2759"/>
<organism evidence="1 2">
    <name type="scientific">Gigaspora margarita</name>
    <dbReference type="NCBI Taxonomy" id="4874"/>
    <lineage>
        <taxon>Eukaryota</taxon>
        <taxon>Fungi</taxon>
        <taxon>Fungi incertae sedis</taxon>
        <taxon>Mucoromycota</taxon>
        <taxon>Glomeromycotina</taxon>
        <taxon>Glomeromycetes</taxon>
        <taxon>Diversisporales</taxon>
        <taxon>Gigasporaceae</taxon>
        <taxon>Gigaspora</taxon>
    </lineage>
</organism>
<dbReference type="AlphaFoldDB" id="A0A8H3X2S4"/>
<protein>
    <submittedName>
        <fullName evidence="1">Calnexin independence factor cif1</fullName>
    </submittedName>
</protein>
<proteinExistence type="predicted"/>
<evidence type="ECO:0000313" key="1">
    <source>
        <dbReference type="EMBL" id="KAF0395882.1"/>
    </source>
</evidence>
<accession>A0A8H3X2S4</accession>
<dbReference type="Gene3D" id="3.60.130.30">
    <property type="match status" value="1"/>
</dbReference>
<comment type="caution">
    <text evidence="1">The sequence shown here is derived from an EMBL/GenBank/DDBJ whole genome shotgun (WGS) entry which is preliminary data.</text>
</comment>
<dbReference type="Proteomes" id="UP000439903">
    <property type="component" value="Unassembled WGS sequence"/>
</dbReference>
<gene>
    <name evidence="1" type="ORF">F8M41_010196</name>
</gene>
<name>A0A8H3X2S4_GIGMA</name>
<dbReference type="EMBL" id="WTPW01002133">
    <property type="protein sequence ID" value="KAF0395882.1"/>
    <property type="molecule type" value="Genomic_DNA"/>
</dbReference>
<evidence type="ECO:0000313" key="2">
    <source>
        <dbReference type="Proteomes" id="UP000439903"/>
    </source>
</evidence>
<keyword evidence="2" id="KW-1185">Reference proteome</keyword>
<sequence>MGFIHFKVALGDFEERELCFPQLQVVVYLQPEQVVAFASCLLLHGNFIVTKGIWHSIVYFVHNTFFHNLWDFDPAYIEAGIEKGKGPIVSEQDLNNAQGLNHHQTKSKVNTNPFHCF</sequence>
<reference evidence="1 2" key="1">
    <citation type="journal article" date="2019" name="Environ. Microbiol.">
        <title>At the nexus of three kingdoms: the genome of the mycorrhizal fungus Gigaspora margarita provides insights into plant, endobacterial and fungal interactions.</title>
        <authorList>
            <person name="Venice F."/>
            <person name="Ghignone S."/>
            <person name="Salvioli di Fossalunga A."/>
            <person name="Amselem J."/>
            <person name="Novero M."/>
            <person name="Xianan X."/>
            <person name="Sedzielewska Toro K."/>
            <person name="Morin E."/>
            <person name="Lipzen A."/>
            <person name="Grigoriev I.V."/>
            <person name="Henrissat B."/>
            <person name="Martin F.M."/>
            <person name="Bonfante P."/>
        </authorList>
    </citation>
    <scope>NUCLEOTIDE SEQUENCE [LARGE SCALE GENOMIC DNA]</scope>
    <source>
        <strain evidence="1 2">BEG34</strain>
    </source>
</reference>